<name>A0A1M5E037_9BURK</name>
<keyword evidence="1" id="KW-0472">Membrane</keyword>
<sequence length="41" mass="4692">MRHRAVWIALAGGALLAWVLLIFWAWRQGGLELLQLDMVIC</sequence>
<dbReference type="EMBL" id="FQUZ01000037">
    <property type="protein sequence ID" value="SHF72607.1"/>
    <property type="molecule type" value="Genomic_DNA"/>
</dbReference>
<feature type="transmembrane region" description="Helical" evidence="1">
    <location>
        <begin position="7"/>
        <end position="26"/>
    </location>
</feature>
<keyword evidence="1" id="KW-0812">Transmembrane</keyword>
<dbReference type="Proteomes" id="UP000184327">
    <property type="component" value="Unassembled WGS sequence"/>
</dbReference>
<dbReference type="STRING" id="1122156.SAMN02745117_02501"/>
<keyword evidence="3" id="KW-1185">Reference proteome</keyword>
<proteinExistence type="predicted"/>
<organism evidence="2 3">
    <name type="scientific">Lampropedia hyalina DSM 16112</name>
    <dbReference type="NCBI Taxonomy" id="1122156"/>
    <lineage>
        <taxon>Bacteria</taxon>
        <taxon>Pseudomonadati</taxon>
        <taxon>Pseudomonadota</taxon>
        <taxon>Betaproteobacteria</taxon>
        <taxon>Burkholderiales</taxon>
        <taxon>Comamonadaceae</taxon>
        <taxon>Lampropedia</taxon>
    </lineage>
</organism>
<evidence type="ECO:0000313" key="3">
    <source>
        <dbReference type="Proteomes" id="UP000184327"/>
    </source>
</evidence>
<evidence type="ECO:0000313" key="2">
    <source>
        <dbReference type="EMBL" id="SHF72607.1"/>
    </source>
</evidence>
<dbReference type="AlphaFoldDB" id="A0A1M5E037"/>
<dbReference type="RefSeq" id="WP_268767838.1">
    <property type="nucleotide sequence ID" value="NZ_FQUZ01000037.1"/>
</dbReference>
<gene>
    <name evidence="2" type="ORF">SAMN02745117_02501</name>
</gene>
<protein>
    <submittedName>
        <fullName evidence="2">Uncharacterized protein</fullName>
    </submittedName>
</protein>
<reference evidence="2 3" key="1">
    <citation type="submission" date="2016-11" db="EMBL/GenBank/DDBJ databases">
        <authorList>
            <person name="Jaros S."/>
            <person name="Januszkiewicz K."/>
            <person name="Wedrychowicz H."/>
        </authorList>
    </citation>
    <scope>NUCLEOTIDE SEQUENCE [LARGE SCALE GENOMIC DNA]</scope>
    <source>
        <strain evidence="2 3">DSM 16112</strain>
    </source>
</reference>
<accession>A0A1M5E037</accession>
<evidence type="ECO:0000256" key="1">
    <source>
        <dbReference type="SAM" id="Phobius"/>
    </source>
</evidence>
<keyword evidence="1" id="KW-1133">Transmembrane helix</keyword>